<dbReference type="AlphaFoldDB" id="A0A918KIW4"/>
<name>A0A918KIW4_9PROT</name>
<dbReference type="GO" id="GO:0008714">
    <property type="term" value="F:AMP nucleosidase activity"/>
    <property type="evidence" value="ECO:0007669"/>
    <property type="project" value="UniProtKB-EC"/>
</dbReference>
<keyword evidence="3" id="KW-0378">Hydrolase</keyword>
<dbReference type="Pfam" id="PF03641">
    <property type="entry name" value="Lysine_decarbox"/>
    <property type="match status" value="1"/>
</dbReference>
<reference evidence="4 5" key="1">
    <citation type="journal article" date="2014" name="Int. J. Syst. Evol. Microbiol.">
        <title>Complete genome sequence of Corynebacterium casei LMG S-19264T (=DSM 44701T), isolated from a smear-ripened cheese.</title>
        <authorList>
            <consortium name="US DOE Joint Genome Institute (JGI-PGF)"/>
            <person name="Walter F."/>
            <person name="Albersmeier A."/>
            <person name="Kalinowski J."/>
            <person name="Ruckert C."/>
        </authorList>
    </citation>
    <scope>NUCLEOTIDE SEQUENCE [LARGE SCALE GENOMIC DNA]</scope>
    <source>
        <strain evidence="4 5">KCTC 23968</strain>
    </source>
</reference>
<dbReference type="RefSeq" id="WP_189583218.1">
    <property type="nucleotide sequence ID" value="NZ_BMYV01000001.1"/>
</dbReference>
<dbReference type="Proteomes" id="UP000600865">
    <property type="component" value="Unassembled WGS sequence"/>
</dbReference>
<dbReference type="PANTHER" id="PTHR31223">
    <property type="entry name" value="LOG FAMILY PROTEIN YJL055W"/>
    <property type="match status" value="1"/>
</dbReference>
<dbReference type="InterPro" id="IPR005269">
    <property type="entry name" value="LOG"/>
</dbReference>
<dbReference type="NCBIfam" id="TIGR00730">
    <property type="entry name" value="Rossman fold protein, TIGR00730 family"/>
    <property type="match status" value="1"/>
</dbReference>
<evidence type="ECO:0000313" key="5">
    <source>
        <dbReference type="Proteomes" id="UP000600865"/>
    </source>
</evidence>
<gene>
    <name evidence="4" type="ORF">GCM10011309_13900</name>
</gene>
<evidence type="ECO:0000313" key="4">
    <source>
        <dbReference type="EMBL" id="GGX64863.1"/>
    </source>
</evidence>
<dbReference type="GO" id="GO:0009691">
    <property type="term" value="P:cytokinin biosynthetic process"/>
    <property type="evidence" value="ECO:0007669"/>
    <property type="project" value="UniProtKB-UniRule"/>
</dbReference>
<accession>A0A918KIW4</accession>
<evidence type="ECO:0000256" key="3">
    <source>
        <dbReference type="RuleBase" id="RU363015"/>
    </source>
</evidence>
<comment type="caution">
    <text evidence="4">The sequence shown here is derived from an EMBL/GenBank/DDBJ whole genome shotgun (WGS) entry which is preliminary data.</text>
</comment>
<keyword evidence="3" id="KW-0203">Cytokinin biosynthesis</keyword>
<organism evidence="4 5">
    <name type="scientific">Litorimonas cladophorae</name>
    <dbReference type="NCBI Taxonomy" id="1220491"/>
    <lineage>
        <taxon>Bacteria</taxon>
        <taxon>Pseudomonadati</taxon>
        <taxon>Pseudomonadota</taxon>
        <taxon>Alphaproteobacteria</taxon>
        <taxon>Maricaulales</taxon>
        <taxon>Robiginitomaculaceae</taxon>
    </lineage>
</organism>
<sequence>MTDAKSLNICVFCGSSPGEDPAHVLLATELGKEIAARGHGLVYGGGGLGLMGATARAARDGDAKVIGIIPHFLNAIERTIPGIEHEFVDDMHARKIRMFDLADAFVVLPGGVGTLEEVIEVMSWQRLNLHDKPIVFLSDTGFWDKLVAVLDDIIKAGFAPESLHDDIESDTTVEAVFETIARRLEEDRKAQPLGGKLDKIADLV</sequence>
<proteinExistence type="inferred from homology"/>
<dbReference type="InterPro" id="IPR031100">
    <property type="entry name" value="LOG_fam"/>
</dbReference>
<dbReference type="SUPFAM" id="SSF102405">
    <property type="entry name" value="MCP/YpsA-like"/>
    <property type="match status" value="1"/>
</dbReference>
<comment type="catalytic activity">
    <reaction evidence="1">
        <text>AMP + H2O = D-ribose 5-phosphate + adenine</text>
        <dbReference type="Rhea" id="RHEA:20129"/>
        <dbReference type="ChEBI" id="CHEBI:15377"/>
        <dbReference type="ChEBI" id="CHEBI:16708"/>
        <dbReference type="ChEBI" id="CHEBI:78346"/>
        <dbReference type="ChEBI" id="CHEBI:456215"/>
        <dbReference type="EC" id="3.2.2.4"/>
    </reaction>
</comment>
<dbReference type="Gene3D" id="3.40.50.450">
    <property type="match status" value="1"/>
</dbReference>
<dbReference type="PANTHER" id="PTHR31223:SF70">
    <property type="entry name" value="LOG FAMILY PROTEIN YJL055W"/>
    <property type="match status" value="1"/>
</dbReference>
<protein>
    <recommendedName>
        <fullName evidence="3">Cytokinin riboside 5'-monophosphate phosphoribohydrolase</fullName>
        <ecNumber evidence="3">3.2.2.n1</ecNumber>
    </recommendedName>
</protein>
<dbReference type="EMBL" id="BMYV01000001">
    <property type="protein sequence ID" value="GGX64863.1"/>
    <property type="molecule type" value="Genomic_DNA"/>
</dbReference>
<evidence type="ECO:0000256" key="2">
    <source>
        <dbReference type="ARBA" id="ARBA00006763"/>
    </source>
</evidence>
<evidence type="ECO:0000256" key="1">
    <source>
        <dbReference type="ARBA" id="ARBA00000274"/>
    </source>
</evidence>
<keyword evidence="5" id="KW-1185">Reference proteome</keyword>
<comment type="similarity">
    <text evidence="2 3">Belongs to the LOG family.</text>
</comment>
<dbReference type="EC" id="3.2.2.n1" evidence="3"/>
<dbReference type="GO" id="GO:0005829">
    <property type="term" value="C:cytosol"/>
    <property type="evidence" value="ECO:0007669"/>
    <property type="project" value="TreeGrafter"/>
</dbReference>